<evidence type="ECO:0000256" key="1">
    <source>
        <dbReference type="SAM" id="MobiDB-lite"/>
    </source>
</evidence>
<accession>A0AAV5SFS6</accession>
<protein>
    <submittedName>
        <fullName evidence="2">Uncharacterized protein</fullName>
    </submittedName>
</protein>
<feature type="compositionally biased region" description="Basic and acidic residues" evidence="1">
    <location>
        <begin position="13"/>
        <end position="22"/>
    </location>
</feature>
<feature type="region of interest" description="Disordered" evidence="1">
    <location>
        <begin position="1"/>
        <end position="22"/>
    </location>
</feature>
<sequence length="277" mass="31461">AMADHNANASNAEGDRNPPRERWTMDPKGMTDMMSLLVADETPLFRDTINAAFVEPARALLVDGDRRAFGHSIDTSYETLERNFPDMMRNPRDATAYLFASLFTAYADTIDELKTQQEIRAEADNEPEEIVLDDDDDEEEQRENRDTSMEAPGGRQREQPVAVHEVREQMEEEGDSDVEVIEDEEVEEEEEEQMKQHFVPEMAGEELVISIDDDEHHHQQEEEEDQEVIAIEAELQQMMEDFEGEGNGNLEPAPIRGLIDVSTPSPQAPRSRTLSLG</sequence>
<dbReference type="AlphaFoldDB" id="A0AAV5SFS6"/>
<name>A0AAV5SFS6_9BILA</name>
<feature type="non-terminal residue" evidence="2">
    <location>
        <position position="1"/>
    </location>
</feature>
<comment type="caution">
    <text evidence="2">The sequence shown here is derived from an EMBL/GenBank/DDBJ whole genome shotgun (WGS) entry which is preliminary data.</text>
</comment>
<evidence type="ECO:0000313" key="3">
    <source>
        <dbReference type="Proteomes" id="UP001432027"/>
    </source>
</evidence>
<feature type="region of interest" description="Disordered" evidence="1">
    <location>
        <begin position="120"/>
        <end position="201"/>
    </location>
</feature>
<feature type="compositionally biased region" description="Acidic residues" evidence="1">
    <location>
        <begin position="124"/>
        <end position="141"/>
    </location>
</feature>
<gene>
    <name evidence="2" type="ORF">PENTCL1PPCAC_4371</name>
</gene>
<evidence type="ECO:0000313" key="2">
    <source>
        <dbReference type="EMBL" id="GMS82196.1"/>
    </source>
</evidence>
<feature type="compositionally biased region" description="Polar residues" evidence="1">
    <location>
        <begin position="262"/>
        <end position="277"/>
    </location>
</feature>
<proteinExistence type="predicted"/>
<dbReference type="EMBL" id="BTSX01000002">
    <property type="protein sequence ID" value="GMS82196.1"/>
    <property type="molecule type" value="Genomic_DNA"/>
</dbReference>
<reference evidence="2" key="1">
    <citation type="submission" date="2023-10" db="EMBL/GenBank/DDBJ databases">
        <title>Genome assembly of Pristionchus species.</title>
        <authorList>
            <person name="Yoshida K."/>
            <person name="Sommer R.J."/>
        </authorList>
    </citation>
    <scope>NUCLEOTIDE SEQUENCE</scope>
    <source>
        <strain evidence="2">RS0144</strain>
    </source>
</reference>
<feature type="region of interest" description="Disordered" evidence="1">
    <location>
        <begin position="243"/>
        <end position="277"/>
    </location>
</feature>
<dbReference type="Proteomes" id="UP001432027">
    <property type="component" value="Unassembled WGS sequence"/>
</dbReference>
<feature type="compositionally biased region" description="Acidic residues" evidence="1">
    <location>
        <begin position="170"/>
        <end position="192"/>
    </location>
</feature>
<organism evidence="2 3">
    <name type="scientific">Pristionchus entomophagus</name>
    <dbReference type="NCBI Taxonomy" id="358040"/>
    <lineage>
        <taxon>Eukaryota</taxon>
        <taxon>Metazoa</taxon>
        <taxon>Ecdysozoa</taxon>
        <taxon>Nematoda</taxon>
        <taxon>Chromadorea</taxon>
        <taxon>Rhabditida</taxon>
        <taxon>Rhabditina</taxon>
        <taxon>Diplogasteromorpha</taxon>
        <taxon>Diplogasteroidea</taxon>
        <taxon>Neodiplogasteridae</taxon>
        <taxon>Pristionchus</taxon>
    </lineage>
</organism>
<keyword evidence="3" id="KW-1185">Reference proteome</keyword>